<dbReference type="EMBL" id="MT144816">
    <property type="protein sequence ID" value="QJH99905.1"/>
    <property type="molecule type" value="Genomic_DNA"/>
</dbReference>
<dbReference type="AlphaFoldDB" id="A0A6H2A105"/>
<evidence type="ECO:0000313" key="2">
    <source>
        <dbReference type="EMBL" id="QJH99905.1"/>
    </source>
</evidence>
<reference evidence="1" key="1">
    <citation type="submission" date="2020-03" db="EMBL/GenBank/DDBJ databases">
        <title>The deep terrestrial virosphere.</title>
        <authorList>
            <person name="Holmfeldt K."/>
            <person name="Nilsson E."/>
            <person name="Simone D."/>
            <person name="Lopez-Fernandez M."/>
            <person name="Wu X."/>
            <person name="de Brujin I."/>
            <person name="Lundin D."/>
            <person name="Andersson A."/>
            <person name="Bertilsson S."/>
            <person name="Dopson M."/>
        </authorList>
    </citation>
    <scope>NUCLEOTIDE SEQUENCE</scope>
    <source>
        <strain evidence="1">TM448A03486</strain>
        <strain evidence="2">TM448B01733</strain>
    </source>
</reference>
<evidence type="ECO:0000313" key="1">
    <source>
        <dbReference type="EMBL" id="QJA53392.1"/>
    </source>
</evidence>
<organism evidence="1">
    <name type="scientific">viral metagenome</name>
    <dbReference type="NCBI Taxonomy" id="1070528"/>
    <lineage>
        <taxon>unclassified sequences</taxon>
        <taxon>metagenomes</taxon>
        <taxon>organismal metagenomes</taxon>
    </lineage>
</organism>
<protein>
    <submittedName>
        <fullName evidence="1">Uncharacterized protein</fullName>
    </submittedName>
</protein>
<name>A0A6H2A105_9ZZZZ</name>
<sequence length="287" mass="31031">MADVADWKEVGALIDKITEIANISSVDLVDRIALIDLITKITTITTVSTITAITNILNIDSLDLIDRITLIDEITKIGVAYITDYVDPAIIYFDTFADAPINWVVFGTGTVARDTTYAYKGAASLKVTTPATASLASYARRYDGLVAAGELKLSLRGALPAASLEYMTIEVDVRDGTTVYIARVRYDVANAKWQYNNSLGAWADMTGGAQDLQAGAQAWHYIELGLNFSTGKYGTFKCDNLSIDLSAQSMQTFTPATENIETLLGGSPSAAAAIDFYFDNIKLEKVS</sequence>
<gene>
    <name evidence="1" type="ORF">TM448A03486_0010</name>
    <name evidence="2" type="ORF">TM448B01733_0013</name>
</gene>
<accession>A0A6H2A105</accession>
<dbReference type="Gene3D" id="2.60.120.260">
    <property type="entry name" value="Galactose-binding domain-like"/>
    <property type="match status" value="1"/>
</dbReference>
<dbReference type="EMBL" id="MT144418">
    <property type="protein sequence ID" value="QJA53392.1"/>
    <property type="molecule type" value="Genomic_DNA"/>
</dbReference>
<proteinExistence type="predicted"/>